<evidence type="ECO:0000313" key="1">
    <source>
        <dbReference type="EMBL" id="USS85000.1"/>
    </source>
</evidence>
<gene>
    <name evidence="1" type="ORF">M3M35_06850</name>
</gene>
<dbReference type="RefSeq" id="WP_252749902.1">
    <property type="nucleotide sequence ID" value="NZ_CP097116.1"/>
</dbReference>
<accession>A0ABY5BP29</accession>
<reference evidence="1" key="1">
    <citation type="submission" date="2022-05" db="EMBL/GenBank/DDBJ databases">
        <authorList>
            <person name="Oliphant S.A."/>
            <person name="Watson-Haigh N.S."/>
            <person name="Sumby K.M."/>
            <person name="Gardner J.M."/>
            <person name="Jiranek V."/>
        </authorList>
    </citation>
    <scope>NUCLEOTIDE SEQUENCE</scope>
    <source>
        <strain evidence="1">KI16_H9</strain>
    </source>
</reference>
<name>A0ABY5BP29_9LACO</name>
<organism evidence="1 2">
    <name type="scientific">Fructilactobacillus myrtifloralis</name>
    <dbReference type="NCBI Taxonomy" id="2940301"/>
    <lineage>
        <taxon>Bacteria</taxon>
        <taxon>Bacillati</taxon>
        <taxon>Bacillota</taxon>
        <taxon>Bacilli</taxon>
        <taxon>Lactobacillales</taxon>
        <taxon>Lactobacillaceae</taxon>
        <taxon>Fructilactobacillus</taxon>
    </lineage>
</organism>
<sequence length="103" mass="11029">MVEALAEADSLATPEALREPETLALILLAPTALKEELVEALAEAEPLTEMLSELEFAADVDALVAEAEADSWSVSDCCSLFASDNDRLAEAEVMLADSTERLF</sequence>
<proteinExistence type="predicted"/>
<dbReference type="Proteomes" id="UP001056707">
    <property type="component" value="Chromosome"/>
</dbReference>
<evidence type="ECO:0000313" key="2">
    <source>
        <dbReference type="Proteomes" id="UP001056707"/>
    </source>
</evidence>
<protein>
    <submittedName>
        <fullName evidence="1">Uncharacterized protein</fullName>
    </submittedName>
</protein>
<dbReference type="EMBL" id="CP097116">
    <property type="protein sequence ID" value="USS85000.1"/>
    <property type="molecule type" value="Genomic_DNA"/>
</dbReference>
<keyword evidence="2" id="KW-1185">Reference proteome</keyword>